<evidence type="ECO:0000256" key="1">
    <source>
        <dbReference type="PIRSR" id="PIRSR627620-1"/>
    </source>
</evidence>
<gene>
    <name evidence="9" type="ORF">EHS11_12525</name>
</gene>
<feature type="domain" description="Cas12a REC2" evidence="8">
    <location>
        <begin position="393"/>
        <end position="676"/>
    </location>
</feature>
<evidence type="ECO:0000259" key="7">
    <source>
        <dbReference type="Pfam" id="PF18516"/>
    </source>
</evidence>
<keyword evidence="10" id="KW-1185">Reference proteome</keyword>
<dbReference type="Pfam" id="PF18516">
    <property type="entry name" value="RuvC_1"/>
    <property type="match status" value="1"/>
</dbReference>
<dbReference type="Proteomes" id="UP000298264">
    <property type="component" value="Unassembled WGS sequence"/>
</dbReference>
<dbReference type="InterPro" id="IPR040787">
    <property type="entry name" value="Cas12a_REC1"/>
</dbReference>
<dbReference type="InterPro" id="IPR027620">
    <property type="entry name" value="Cas12a"/>
</dbReference>
<feature type="active site" description="For pre-crRNA processing" evidence="1">
    <location>
        <position position="1042"/>
    </location>
</feature>
<name>A0A4R9LNU5_9LEPT</name>
<feature type="region of interest" description="Binds crRNA alone and in crRNA-target DNA heteroduplex" evidence="2">
    <location>
        <begin position="62"/>
        <end position="66"/>
    </location>
</feature>
<feature type="active site" description="For DNase activity of RuvC domain" evidence="1">
    <location>
        <position position="1089"/>
    </location>
</feature>
<dbReference type="SMR" id="A0A4R9LNU5"/>
<feature type="site" description="Binds crRNA" evidence="3">
    <location>
        <position position="1004"/>
    </location>
</feature>
<feature type="site" description="Binds Target strand DNA; via amide nitrogen" evidence="3">
    <location>
        <position position="997"/>
    </location>
</feature>
<evidence type="ECO:0000313" key="9">
    <source>
        <dbReference type="EMBL" id="TGN09367.1"/>
    </source>
</evidence>
<evidence type="ECO:0000259" key="8">
    <source>
        <dbReference type="Pfam" id="PF21918"/>
    </source>
</evidence>
<dbReference type="OrthoDB" id="318356at2"/>
<organism evidence="9 10">
    <name type="scientific">Leptospira ilyithenensis</name>
    <dbReference type="NCBI Taxonomy" id="2484901"/>
    <lineage>
        <taxon>Bacteria</taxon>
        <taxon>Pseudomonadati</taxon>
        <taxon>Spirochaetota</taxon>
        <taxon>Spirochaetia</taxon>
        <taxon>Leptospirales</taxon>
        <taxon>Leptospiraceae</taxon>
        <taxon>Leptospira</taxon>
    </lineage>
</organism>
<feature type="active site" description="For pre-crRNA processing" evidence="1">
    <location>
        <position position="1025"/>
    </location>
</feature>
<evidence type="ECO:0000313" key="10">
    <source>
        <dbReference type="Proteomes" id="UP000298264"/>
    </source>
</evidence>
<feature type="site" description="Caps the crRNA-target DNA heteroduplex" evidence="3">
    <location>
        <position position="469"/>
    </location>
</feature>
<feature type="site" description="Binds PAM" evidence="3">
    <location>
        <position position="759"/>
    </location>
</feature>
<keyword evidence="4" id="KW-0175">Coiled coil</keyword>
<feature type="active site" description="For pre-crRNA processing" evidence="1">
    <location>
        <position position="1016"/>
    </location>
</feature>
<comment type="caution">
    <text evidence="9">The sequence shown here is derived from an EMBL/GenBank/DDBJ whole genome shotgun (WGS) entry which is preliminary data.</text>
</comment>
<evidence type="ECO:0000259" key="6">
    <source>
        <dbReference type="Pfam" id="PF18510"/>
    </source>
</evidence>
<dbReference type="RefSeq" id="WP_135764749.1">
    <property type="nucleotide sequence ID" value="NZ_RQHV01000052.1"/>
</dbReference>
<feature type="coiled-coil region" evidence="4">
    <location>
        <begin position="732"/>
        <end position="759"/>
    </location>
</feature>
<dbReference type="Pfam" id="PF21918">
    <property type="entry name" value="cas_Cpf1_2nd"/>
    <property type="match status" value="1"/>
</dbReference>
<dbReference type="InterPro" id="IPR054116">
    <property type="entry name" value="Cas12a_REC2"/>
</dbReference>
<protein>
    <submittedName>
        <fullName evidence="9">Type V CRISPR-associated protein Cpf1</fullName>
    </submittedName>
</protein>
<sequence length="1562" mass="183205">MKATSIWDNFTRKYSVSKTLRFELRPVGKTEENIVKKEIIDAEWISGKNIPKGTDADRARDYKIVKKLLNQLHILFINQALSSENVKEFEKEDKKSKTFVAWSDLLATHFDNWIQYTRDKSNSTVLKSLEKSKKDLYSKLGKLLNSKANAWKAEFISYHKIKSPDNIKIRLSASNVQILFGNTSDPIQLLKYQIELDNIKFLKDDGSEYTTKELADLLSTFEKFGTYFSGFNQNRANVYDIDGEISTSIAYRLFNQNIEFFFQNIKRWEQFTSSIGHKEAKENLKLVQWDIQSKLKELDMEIVQPRFNLKFEKLLTPQSFIYLLNQEGIDAFNTVLGGIPAEVKAEKKQGVNELINLTRQKLNEDKRKFPSLQIMYKQIMSERKTNFIDQYEDDVEMLKEIQEFSNDWNEKKKRHSASSKEIKESAIAYIQREFHETFDSLEERATVKEDFYLSEKSIQNLSIDIFGGYNTIHNLWYTEVEGMLKSGERPLTRVEKEKLKKQEYISFAQIERLISKHSQQYLDSTPKEANDRSLFKEKWKKTFKNGFKVSEYTNLKLNELISEGETFQKIDQETGKETTIKIPGLFESYENAILVESIKNQSLGTNKKESVPSIKEYLDSCLRLSKFIESFLVNSKDLKEDQSLDGCSDFQNTLTQWLNEEFDVFILYNKVRNHVTKKPGNTDKIKINFDNATLLDGWDVDKEAANFGFLLKKADNYYLGIADSSFNQDLKYFNEGERLDEIEKNRKNLEKEESKNISKIDQEKVKKYKEVIDDLKAISNLNKGRYSKAFYKQSKFTTLIPKCTTQLNEVIEHFKKFDTDYRIENKKFAKPFIITKEVFLLNNTVYDTATKKFTLKIGEDEDTKGLKKFQIGYYRATDDKKGYESALRNWITFCIEFTKSYKSCLNYNYSSLKSVSEYKSLDEFYKDLNGIGYTIDFVDISEEYINKKINEGKLYLFQIYNKDFSEKSKGKENLHTTYWKLLFDSKNLEDVVIKLNGQAEVFFRPASIHEKEKITHFKNQEIQNKNPNAVKKTSKFEYDIIKDNRFTKNKFLFHCPITLNFKADGNPYVNNEVQENIAKNPNVNIIGIDRGEKHLLYFTVINQQGQILDAGSLNSIKSEYKDKNQQSVSFETPYHKILDKKESERKEARESWQEIENIKELKAGYLSHVVHQLSNLIVKYNAIVVLEDLNKGFKRGRFKVEKQVYQKFEKSLIEKLNYLVFKDRKESNEPGHHLNAYQLTNKFLSFERLGKQSGVLFYATASYTSKVDPVTGFMQNIYDPYHKEKTREFYKNFTKIVYNGNYFEFNYDLNSVKPDSEEKRYRTNWTVCSCVIRSEYDSNSKTQKTYNVNDQLVKLFEDAKIKIENGNDLKSTILEQDDKFIRDLHFYFIAIQKMRVVDSKIEKGEDSNDYIQSPVYPFYCSKEIQPNKKGFYELPSNGDSNGAYNIARKGIVILDKIRLRVQIEKLFEDGTKIDWQKLPNLISKVKDKKLLMTVFEEWAELTHQGEVQQGDLLGKKMSKKGEQFAEFIKGLNVTKEDWEIYTQNEKVVQKQIKTWKLFSNST</sequence>
<dbReference type="InterPro" id="IPR040882">
    <property type="entry name" value="Cas12a_NUC"/>
</dbReference>
<feature type="region of interest" description="Binds crRNA" evidence="2">
    <location>
        <begin position="1038"/>
        <end position="1046"/>
    </location>
</feature>
<feature type="active site" description="For DNase activity of RuvC domain" evidence="1">
    <location>
        <position position="1187"/>
    </location>
</feature>
<feature type="region of interest" description="Binds DNA in crRNA-target DNA heteroduplex" evidence="2">
    <location>
        <begin position="352"/>
        <end position="356"/>
    </location>
</feature>
<dbReference type="EMBL" id="RQHV01000052">
    <property type="protein sequence ID" value="TGN09367.1"/>
    <property type="molecule type" value="Genomic_DNA"/>
</dbReference>
<feature type="domain" description="Cas12a nuclease" evidence="6">
    <location>
        <begin position="1267"/>
        <end position="1416"/>
    </location>
</feature>
<feature type="region of interest" description="Binds crRNA" evidence="2">
    <location>
        <begin position="974"/>
        <end position="975"/>
    </location>
</feature>
<feature type="site" description="Binds DNA in crRNA-target DNA heteroduplex" evidence="3">
    <location>
        <position position="678"/>
    </location>
</feature>
<dbReference type="Pfam" id="PF18510">
    <property type="entry name" value="NUC"/>
    <property type="match status" value="1"/>
</dbReference>
<accession>A0A4R9LNU5</accession>
<dbReference type="InterPro" id="IPR040852">
    <property type="entry name" value="RuvC_1"/>
</dbReference>
<evidence type="ECO:0000256" key="2">
    <source>
        <dbReference type="PIRSR" id="PIRSR627620-2"/>
    </source>
</evidence>
<proteinExistence type="predicted"/>
<feature type="domain" description="Cas12a RuvC nuclease" evidence="7">
    <location>
        <begin position="1063"/>
        <end position="1460"/>
    </location>
</feature>
<feature type="active site" description="For DNase activity of RuvC domain" evidence="1">
    <location>
        <position position="1439"/>
    </location>
</feature>
<feature type="site" description="Binds crRNA alone and in crRNA-target DNA heteroduplex" evidence="3">
    <location>
        <position position="19"/>
    </location>
</feature>
<reference evidence="9" key="1">
    <citation type="journal article" date="2019" name="PLoS Negl. Trop. Dis.">
        <title>Revisiting the worldwide diversity of Leptospira species in the environment.</title>
        <authorList>
            <person name="Vincent A.T."/>
            <person name="Schiettekatte O."/>
            <person name="Bourhy P."/>
            <person name="Veyrier F.J."/>
            <person name="Picardeau M."/>
        </authorList>
    </citation>
    <scope>NUCLEOTIDE SEQUENCE [LARGE SCALE GENOMIC DNA]</scope>
    <source>
        <strain evidence="9">201400974</strain>
    </source>
</reference>
<feature type="domain" description="Cas12a REC1" evidence="5">
    <location>
        <begin position="64"/>
        <end position="379"/>
    </location>
</feature>
<evidence type="ECO:0000256" key="4">
    <source>
        <dbReference type="SAM" id="Coils"/>
    </source>
</evidence>
<dbReference type="Pfam" id="PF18501">
    <property type="entry name" value="REC1"/>
    <property type="match status" value="1"/>
</dbReference>
<evidence type="ECO:0000259" key="5">
    <source>
        <dbReference type="Pfam" id="PF18501"/>
    </source>
</evidence>
<feature type="region of interest" description="Binds crRNA" evidence="2">
    <location>
        <begin position="962"/>
        <end position="965"/>
    </location>
</feature>
<feature type="site" description="Binds DNA protospacer adjacent motif (PAM)" evidence="3">
    <location>
        <position position="702"/>
    </location>
</feature>
<dbReference type="NCBIfam" id="TIGR04330">
    <property type="entry name" value="cas_Cpf1"/>
    <property type="match status" value="1"/>
</dbReference>
<feature type="region of interest" description="Binds crRNA alone and in crRNA-target DNA heteroduplex" evidence="2">
    <location>
        <begin position="231"/>
        <end position="235"/>
    </location>
</feature>
<feature type="site" description="Binds Target strand DNA" evidence="3">
    <location>
        <position position="755"/>
    </location>
</feature>
<evidence type="ECO:0000256" key="3">
    <source>
        <dbReference type="PIRSR" id="PIRSR627620-3"/>
    </source>
</evidence>